<name>A0A4V2KBS7_9GAMM</name>
<dbReference type="Proteomes" id="UP000293172">
    <property type="component" value="Unassembled WGS sequence"/>
</dbReference>
<gene>
    <name evidence="2" type="ORF">DNK34_20595</name>
    <name evidence="1" type="ORF">DNK44_18075</name>
</gene>
<protein>
    <submittedName>
        <fullName evidence="1">Lysis protein</fullName>
    </submittedName>
</protein>
<dbReference type="Proteomes" id="UP000291334">
    <property type="component" value="Unassembled WGS sequence"/>
</dbReference>
<dbReference type="OrthoDB" id="7033315at2"/>
<dbReference type="EMBL" id="QJUL01000029">
    <property type="protein sequence ID" value="TBU88641.1"/>
    <property type="molecule type" value="Genomic_DNA"/>
</dbReference>
<reference evidence="3 4" key="1">
    <citation type="submission" date="2018-06" db="EMBL/GenBank/DDBJ databases">
        <title>Three novel Pseudomonas species isolated from symptomatic oak.</title>
        <authorList>
            <person name="Bueno-Gonzalez V."/>
            <person name="Brady C."/>
        </authorList>
    </citation>
    <scope>NUCLEOTIDE SEQUENCE [LARGE SCALE GENOMIC DNA]</scope>
    <source>
        <strain evidence="2 3">P26B</strain>
        <strain evidence="1 4">P6B</strain>
    </source>
</reference>
<dbReference type="EMBL" id="QJUM01000029">
    <property type="protein sequence ID" value="TBV01659.1"/>
    <property type="molecule type" value="Genomic_DNA"/>
</dbReference>
<comment type="caution">
    <text evidence="1">The sequence shown here is derived from an EMBL/GenBank/DDBJ whole genome shotgun (WGS) entry which is preliminary data.</text>
</comment>
<keyword evidence="3" id="KW-1185">Reference proteome</keyword>
<dbReference type="RefSeq" id="WP_131177134.1">
    <property type="nucleotide sequence ID" value="NZ_QJUL01000029.1"/>
</dbReference>
<sequence length="179" mass="19066">MNWLSNYRLLASVALLVLALAGGAGLGWVVQGWRLEQQIARRDELHAATLAEIQRAAAGQAQREQEKRLQLERQLQASSETEYRKRTDAQYTAARLRDRLATADLRLSVLLAAVPAAAGGDGAVPTATGAGRLVDGGVRGDLDPGAAQRIVGIAERGDQAIIALGACQAYVRQVSQGRD</sequence>
<accession>A0A4V2KBS7</accession>
<evidence type="ECO:0000313" key="1">
    <source>
        <dbReference type="EMBL" id="TBU88641.1"/>
    </source>
</evidence>
<dbReference type="AlphaFoldDB" id="A0A4V2KBS7"/>
<evidence type="ECO:0000313" key="2">
    <source>
        <dbReference type="EMBL" id="TBV01659.1"/>
    </source>
</evidence>
<proteinExistence type="predicted"/>
<evidence type="ECO:0000313" key="4">
    <source>
        <dbReference type="Proteomes" id="UP000293172"/>
    </source>
</evidence>
<organism evidence="1 4">
    <name type="scientific">Phytopseudomonas dryadis</name>
    <dbReference type="NCBI Taxonomy" id="2487520"/>
    <lineage>
        <taxon>Bacteria</taxon>
        <taxon>Pseudomonadati</taxon>
        <taxon>Pseudomonadota</taxon>
        <taxon>Gammaproteobacteria</taxon>
        <taxon>Pseudomonadales</taxon>
        <taxon>Pseudomonadaceae</taxon>
        <taxon>Phytopseudomonas</taxon>
    </lineage>
</organism>
<evidence type="ECO:0000313" key="3">
    <source>
        <dbReference type="Proteomes" id="UP000291334"/>
    </source>
</evidence>